<keyword evidence="1" id="KW-0812">Transmembrane</keyword>
<keyword evidence="1" id="KW-0472">Membrane</keyword>
<name>A0A1M4ENN8_9ACTN</name>
<feature type="transmembrane region" description="Helical" evidence="1">
    <location>
        <begin position="433"/>
        <end position="454"/>
    </location>
</feature>
<protein>
    <submittedName>
        <fullName evidence="2">Uncharacterized protein</fullName>
    </submittedName>
</protein>
<organism evidence="2">
    <name type="scientific">Nonomuraea gerenzanensis</name>
    <dbReference type="NCBI Taxonomy" id="93944"/>
    <lineage>
        <taxon>Bacteria</taxon>
        <taxon>Bacillati</taxon>
        <taxon>Actinomycetota</taxon>
        <taxon>Actinomycetes</taxon>
        <taxon>Streptosporangiales</taxon>
        <taxon>Streptosporangiaceae</taxon>
        <taxon>Nonomuraea</taxon>
    </lineage>
</organism>
<sequence length="888" mass="97158">MLAGMTGILVGLLSVADVRVDAVRRSADHGMFSSDCSALPYGEVHRRTQLKIHSSGVSVPLLISTTVATVAGHSTLAQPLLTGPRERSYQRLMSCLLRTGDPGWEWEEKRSSMPLVTVENGDVVVTDTIRIDSDSLTDTTSSAGERFGPWTFYRHEENEHWFFELKACGLMPWHDVTVEAPSGWLLNADPFPQSTDSRHTVWRHPVDMVEFTMLPDPETRVAAGVNQHPIRAVLVHFWDLVVLLLALVCTRTVELRRSAWPRPAGPDPAHDARAMRVRQASAVRARRRRWWRWRLRSRVFVVPCVLTALAGCATWVEETIDASTSSYWRGSTAVLLVASVLVLWAGHVLRRSTAVAMAAVVAAYAGIGLGEQAFPEELPSGGWTPVVCVAADLLLLVLLMSAVLNGTRLAWNPPSRPPDGAVPRTTRTVAPLWVWRTATAMAVLIVVYACYALARDRVWAGWLVGDLSLLKGVTWDLLWLPLQVLKWLGGGLVWIWPLAALAGWLRGQAAGARADRGGPLWHPVPGASRARARLSRHRRQVIVWVFAVPLFSWSESYAGLWLPVTVTVGALAFWFILRASRPRVISLWPLERPAEPDGPSLLATLGPERAGLAHDLARRFLDLRRRGRASDNQAQPAPDGLEKCFEEAVRWPPGSAARLPRGVTPLHLALLAGPAASGARAGGARAGGAGAGGASAQRLGLLTMFLGLIPMTYLWWRDIMIHGGPADLEWTAGLLYPSYLAWDLIFWFLPGHLLGLLWRELPGRTGPVKALSISGAYAVGAGAYLVLAALLDLGAVSETALRALLLFAVLTMAGLIVDIRTVRDVIPPWSRVGRTLLEIYRLESIPSQGTFLLAQLAAILAIIQFFRGQGGEPQYPSIDPFNIPRPPN</sequence>
<dbReference type="InterPro" id="IPR046176">
    <property type="entry name" value="DUF6185"/>
</dbReference>
<gene>
    <name evidence="2" type="ORF">BN4615_P9950</name>
</gene>
<proteinExistence type="predicted"/>
<feature type="transmembrane region" description="Helical" evidence="1">
    <location>
        <begin position="484"/>
        <end position="505"/>
    </location>
</feature>
<feature type="transmembrane region" description="Helical" evidence="1">
    <location>
        <begin position="295"/>
        <end position="316"/>
    </location>
</feature>
<feature type="transmembrane region" description="Helical" evidence="1">
    <location>
        <begin position="328"/>
        <end position="346"/>
    </location>
</feature>
<dbReference type="Pfam" id="PF19683">
    <property type="entry name" value="DUF6185"/>
    <property type="match status" value="1"/>
</dbReference>
<feature type="transmembrane region" description="Helical" evidence="1">
    <location>
        <begin position="803"/>
        <end position="822"/>
    </location>
</feature>
<feature type="transmembrane region" description="Helical" evidence="1">
    <location>
        <begin position="382"/>
        <end position="404"/>
    </location>
</feature>
<feature type="transmembrane region" description="Helical" evidence="1">
    <location>
        <begin position="233"/>
        <end position="253"/>
    </location>
</feature>
<feature type="transmembrane region" description="Helical" evidence="1">
    <location>
        <begin position="353"/>
        <end position="370"/>
    </location>
</feature>
<feature type="transmembrane region" description="Helical" evidence="1">
    <location>
        <begin position="538"/>
        <end position="554"/>
    </location>
</feature>
<accession>A0A1M4ENN8</accession>
<dbReference type="AlphaFoldDB" id="A0A1M4ENN8"/>
<feature type="transmembrane region" description="Helical" evidence="1">
    <location>
        <begin position="560"/>
        <end position="577"/>
    </location>
</feature>
<evidence type="ECO:0000313" key="2">
    <source>
        <dbReference type="EMBL" id="SBP00434.1"/>
    </source>
</evidence>
<reference evidence="2" key="1">
    <citation type="submission" date="2016-04" db="EMBL/GenBank/DDBJ databases">
        <authorList>
            <person name="Evans L.H."/>
            <person name="Alamgir A."/>
            <person name="Owens N."/>
            <person name="Weber N.D."/>
            <person name="Virtaneva K."/>
            <person name="Barbian K."/>
            <person name="Babar A."/>
            <person name="Rosenke K."/>
        </authorList>
    </citation>
    <scope>NUCLEOTIDE SEQUENCE</scope>
    <source>
        <strain evidence="2">Nono1</strain>
    </source>
</reference>
<feature type="transmembrane region" description="Helical" evidence="1">
    <location>
        <begin position="736"/>
        <end position="758"/>
    </location>
</feature>
<feature type="transmembrane region" description="Helical" evidence="1">
    <location>
        <begin position="699"/>
        <end position="716"/>
    </location>
</feature>
<keyword evidence="1" id="KW-1133">Transmembrane helix</keyword>
<dbReference type="EMBL" id="LT559118">
    <property type="protein sequence ID" value="SBP00434.1"/>
    <property type="molecule type" value="Genomic_DNA"/>
</dbReference>
<evidence type="ECO:0000256" key="1">
    <source>
        <dbReference type="SAM" id="Phobius"/>
    </source>
</evidence>
<feature type="transmembrane region" description="Helical" evidence="1">
    <location>
        <begin position="770"/>
        <end position="791"/>
    </location>
</feature>